<sequence>MVGMVSFCSYSMNGLVLYHNRLLSPINPDSGSIFRALRPASLQIDGGLAFYSMIGASIFTYLLLVGVYLRGDE</sequence>
<dbReference type="AlphaFoldDB" id="A0A1H9LV92"/>
<organism evidence="2 3">
    <name type="scientific">Rosenbergiella nectarea</name>
    <dbReference type="NCBI Taxonomy" id="988801"/>
    <lineage>
        <taxon>Bacteria</taxon>
        <taxon>Pseudomonadati</taxon>
        <taxon>Pseudomonadota</taxon>
        <taxon>Gammaproteobacteria</taxon>
        <taxon>Enterobacterales</taxon>
        <taxon>Erwiniaceae</taxon>
        <taxon>Rosenbergiella</taxon>
    </lineage>
</organism>
<dbReference type="Proteomes" id="UP000242515">
    <property type="component" value="Unassembled WGS sequence"/>
</dbReference>
<evidence type="ECO:0000313" key="2">
    <source>
        <dbReference type="EMBL" id="SER15356.1"/>
    </source>
</evidence>
<protein>
    <submittedName>
        <fullName evidence="2">Uncharacterized protein</fullName>
    </submittedName>
</protein>
<gene>
    <name evidence="2" type="ORF">SAMN05216522_112106</name>
</gene>
<evidence type="ECO:0000256" key="1">
    <source>
        <dbReference type="SAM" id="Phobius"/>
    </source>
</evidence>
<evidence type="ECO:0000313" key="3">
    <source>
        <dbReference type="Proteomes" id="UP000242515"/>
    </source>
</evidence>
<feature type="transmembrane region" description="Helical" evidence="1">
    <location>
        <begin position="48"/>
        <end position="69"/>
    </location>
</feature>
<dbReference type="EMBL" id="FOGC01000012">
    <property type="protein sequence ID" value="SER15356.1"/>
    <property type="molecule type" value="Genomic_DNA"/>
</dbReference>
<keyword evidence="3" id="KW-1185">Reference proteome</keyword>
<proteinExistence type="predicted"/>
<keyword evidence="1" id="KW-0472">Membrane</keyword>
<accession>A0A1H9LV92</accession>
<keyword evidence="1" id="KW-0812">Transmembrane</keyword>
<name>A0A1H9LV92_9GAMM</name>
<reference evidence="3" key="1">
    <citation type="submission" date="2016-10" db="EMBL/GenBank/DDBJ databases">
        <authorList>
            <person name="Varghese N."/>
            <person name="Submissions S."/>
        </authorList>
    </citation>
    <scope>NUCLEOTIDE SEQUENCE [LARGE SCALE GENOMIC DNA]</scope>
    <source>
        <strain evidence="3">8N4</strain>
    </source>
</reference>
<keyword evidence="1" id="KW-1133">Transmembrane helix</keyword>